<dbReference type="PANTHER" id="PTHR10680:SF14">
    <property type="entry name" value="PEPTIDYL-GLYCINE ALPHA-AMIDATING MONOOXYGENASE"/>
    <property type="match status" value="1"/>
</dbReference>
<dbReference type="Gene3D" id="2.120.10.30">
    <property type="entry name" value="TolB, C-terminal domain"/>
    <property type="match status" value="2"/>
</dbReference>
<keyword evidence="1" id="KW-0732">Signal</keyword>
<dbReference type="Proteomes" id="UP000663828">
    <property type="component" value="Unassembled WGS sequence"/>
</dbReference>
<accession>A0A814SZQ6</accession>
<reference evidence="6" key="1">
    <citation type="submission" date="2021-02" db="EMBL/GenBank/DDBJ databases">
        <authorList>
            <person name="Nowell W R."/>
        </authorList>
    </citation>
    <scope>NUCLEOTIDE SEQUENCE</scope>
</reference>
<dbReference type="AlphaFoldDB" id="A0A814SZQ6"/>
<sequence>MARATTTTCFTCRRSNAAYLCVNCSQYFCFAHLEEHRQLIEDQFNSIEDHRNSLLQTLNEQKSNVSKHPLIQQINKWECDSIHRIQQVAEESRQSLVQPIERHIHKVLVKLNELTEQLKQTRREKDINETILQKYEDALKQLTKELNKLRNISIREEISSFITKISVVTLSPQLSIPTVPNDAKWMQKGITLVGGNESGNQLQLYHPNGLYVDDNGETLYIADCFNHRVVKWQHDMVCGQVIAGGNGQGNENNQLSYPRSIVFEKETDSLIICDAGNRRIMRWPRRSDANGEILISDIDCWDLIIDNDGYLYASDVKKNEVKRWKIGDINETLVIGGNGRGKALNQLHFPTYIYVDQDYSIYVSDSENHRIMKWIKGAKEGLVVAGGNGRGNGLNQLSFPRGILVNQLGTVYVADTFNHRVMRWTKGASQGDVIVGGKGNGTQAHQLNLPVGLSFDHQNNLYVVDNHNHRIQKYNIE</sequence>
<evidence type="ECO:0000256" key="1">
    <source>
        <dbReference type="ARBA" id="ARBA00022729"/>
    </source>
</evidence>
<feature type="coiled-coil region" evidence="5">
    <location>
        <begin position="104"/>
        <end position="152"/>
    </location>
</feature>
<dbReference type="InterPro" id="IPR011042">
    <property type="entry name" value="6-blade_b-propeller_TolB-like"/>
</dbReference>
<dbReference type="SUPFAM" id="SSF63829">
    <property type="entry name" value="Calcium-dependent phosphotriesterase"/>
    <property type="match status" value="1"/>
</dbReference>
<dbReference type="EMBL" id="CAJNOR010001506">
    <property type="protein sequence ID" value="CAF1154798.1"/>
    <property type="molecule type" value="Genomic_DNA"/>
</dbReference>
<feature type="repeat" description="NHL" evidence="4">
    <location>
        <begin position="441"/>
        <end position="477"/>
    </location>
</feature>
<name>A0A814SZQ6_ADIRI</name>
<dbReference type="PANTHER" id="PTHR10680">
    <property type="entry name" value="PEPTIDYL-GLYCINE ALPHA-AMIDATING MONOOXYGENASE"/>
    <property type="match status" value="1"/>
</dbReference>
<evidence type="ECO:0000256" key="3">
    <source>
        <dbReference type="ARBA" id="ARBA00023180"/>
    </source>
</evidence>
<evidence type="ECO:0000256" key="2">
    <source>
        <dbReference type="ARBA" id="ARBA00022737"/>
    </source>
</evidence>
<keyword evidence="5" id="KW-0175">Coiled coil</keyword>
<evidence type="ECO:0000313" key="6">
    <source>
        <dbReference type="EMBL" id="CAF1154798.1"/>
    </source>
</evidence>
<dbReference type="PROSITE" id="PS51125">
    <property type="entry name" value="NHL"/>
    <property type="match status" value="1"/>
</dbReference>
<evidence type="ECO:0008006" key="8">
    <source>
        <dbReference type="Google" id="ProtNLM"/>
    </source>
</evidence>
<proteinExistence type="predicted"/>
<gene>
    <name evidence="6" type="ORF">XAT740_LOCUS21149</name>
</gene>
<evidence type="ECO:0000256" key="4">
    <source>
        <dbReference type="PROSITE-ProRule" id="PRU00504"/>
    </source>
</evidence>
<comment type="caution">
    <text evidence="6">The sequence shown here is derived from an EMBL/GenBank/DDBJ whole genome shotgun (WGS) entry which is preliminary data.</text>
</comment>
<evidence type="ECO:0000256" key="5">
    <source>
        <dbReference type="SAM" id="Coils"/>
    </source>
</evidence>
<keyword evidence="2" id="KW-0677">Repeat</keyword>
<keyword evidence="7" id="KW-1185">Reference proteome</keyword>
<evidence type="ECO:0000313" key="7">
    <source>
        <dbReference type="Proteomes" id="UP000663828"/>
    </source>
</evidence>
<dbReference type="SUPFAM" id="SSF101898">
    <property type="entry name" value="NHL repeat"/>
    <property type="match status" value="1"/>
</dbReference>
<keyword evidence="3" id="KW-0325">Glycoprotein</keyword>
<protein>
    <recommendedName>
        <fullName evidence="8">B box-type domain-containing protein</fullName>
    </recommendedName>
</protein>
<organism evidence="6 7">
    <name type="scientific">Adineta ricciae</name>
    <name type="common">Rotifer</name>
    <dbReference type="NCBI Taxonomy" id="249248"/>
    <lineage>
        <taxon>Eukaryota</taxon>
        <taxon>Metazoa</taxon>
        <taxon>Spiralia</taxon>
        <taxon>Gnathifera</taxon>
        <taxon>Rotifera</taxon>
        <taxon>Eurotatoria</taxon>
        <taxon>Bdelloidea</taxon>
        <taxon>Adinetida</taxon>
        <taxon>Adinetidae</taxon>
        <taxon>Adineta</taxon>
    </lineage>
</organism>
<dbReference type="CDD" id="cd05819">
    <property type="entry name" value="NHL"/>
    <property type="match status" value="1"/>
</dbReference>
<dbReference type="InterPro" id="IPR001258">
    <property type="entry name" value="NHL_repeat"/>
</dbReference>
<dbReference type="Pfam" id="PF01436">
    <property type="entry name" value="NHL"/>
    <property type="match status" value="3"/>
</dbReference>